<keyword evidence="1" id="KW-0472">Membrane</keyword>
<keyword evidence="3" id="KW-1185">Reference proteome</keyword>
<evidence type="ECO:0008006" key="4">
    <source>
        <dbReference type="Google" id="ProtNLM"/>
    </source>
</evidence>
<name>A0A1T5GGQ1_9SPHI</name>
<evidence type="ECO:0000313" key="3">
    <source>
        <dbReference type="Proteomes" id="UP000190150"/>
    </source>
</evidence>
<dbReference type="EMBL" id="FUZF01000025">
    <property type="protein sequence ID" value="SKC07585.1"/>
    <property type="molecule type" value="Genomic_DNA"/>
</dbReference>
<reference evidence="3" key="1">
    <citation type="submission" date="2017-02" db="EMBL/GenBank/DDBJ databases">
        <authorList>
            <person name="Varghese N."/>
            <person name="Submissions S."/>
        </authorList>
    </citation>
    <scope>NUCLEOTIDE SEQUENCE [LARGE SCALE GENOMIC DNA]</scope>
    <source>
        <strain evidence="3">DSM 24091</strain>
    </source>
</reference>
<sequence length="596" mass="68099">MKSLWKWVLIVFSVLVLGILALVWYYGRNWKPIVETKLKEVVHKSTGGLYTLKYDDLDLNIALGNATLWNAELIPDSAVYQQQVLSKKAPNNRYHIKLKTLKIRRFSLMDVLSDKRLNIKSIVFEEPSIHLISEYHAYNDTISDQAQKTLYENVKDIFKSINVKDIKIDNVKFKYSKIEEGHTSAISLDQVNINVHDVLVDETSLADTSRLYYTKMVDVQIPKFEYDLPDGYYRARFESLRINTREQNVLFTKVFYGPKMGKSAFFKQKKQNVTMAVLAFDTLRIEHLDFRRLIDNQQTVASKVQIKNGSVDLSADKRYPKYPVVKVGHSPHQQLMNAKKLLRLDTVLVDNIRVTYHEFSAKFGREGSISFDGARGALTNVTNDTTALKKNKFMRADLVAKVMDSGRLHAKFGFDMLSKNGYHTYSGTLGAMNATAFNRILQPLLNVGIASGNIKKIAYNMEGTDRKNWGSFKFDYNDLKIDLPKKENGKKSKIVAFLVNQILINDSNPDANEIYHVGKINYRRVPEHTFFKTVWQSLLEGIKQCAGISPEREAKLIGTAETVKEVSSEAKGVVEKTGKFFKGLFKKKEKPEESKP</sequence>
<gene>
    <name evidence="2" type="ORF">SAMN05660841_04036</name>
</gene>
<keyword evidence="1" id="KW-0812">Transmembrane</keyword>
<dbReference type="AlphaFoldDB" id="A0A1T5GGQ1"/>
<evidence type="ECO:0000256" key="1">
    <source>
        <dbReference type="SAM" id="Phobius"/>
    </source>
</evidence>
<dbReference type="OrthoDB" id="814802at2"/>
<dbReference type="STRING" id="1513896.SAMN05660841_04036"/>
<keyword evidence="1" id="KW-1133">Transmembrane helix</keyword>
<accession>A0A1T5GGQ1</accession>
<dbReference type="Proteomes" id="UP000190150">
    <property type="component" value="Unassembled WGS sequence"/>
</dbReference>
<protein>
    <recommendedName>
        <fullName evidence="4">DUF748 domain-containing protein</fullName>
    </recommendedName>
</protein>
<proteinExistence type="predicted"/>
<dbReference type="RefSeq" id="WP_079645675.1">
    <property type="nucleotide sequence ID" value="NZ_FUZF01000025.1"/>
</dbReference>
<feature type="transmembrane region" description="Helical" evidence="1">
    <location>
        <begin position="7"/>
        <end position="27"/>
    </location>
</feature>
<evidence type="ECO:0000313" key="2">
    <source>
        <dbReference type="EMBL" id="SKC07585.1"/>
    </source>
</evidence>
<organism evidence="2 3">
    <name type="scientific">Sphingobacterium nematocida</name>
    <dbReference type="NCBI Taxonomy" id="1513896"/>
    <lineage>
        <taxon>Bacteria</taxon>
        <taxon>Pseudomonadati</taxon>
        <taxon>Bacteroidota</taxon>
        <taxon>Sphingobacteriia</taxon>
        <taxon>Sphingobacteriales</taxon>
        <taxon>Sphingobacteriaceae</taxon>
        <taxon>Sphingobacterium</taxon>
    </lineage>
</organism>